<evidence type="ECO:0000259" key="4">
    <source>
        <dbReference type="Pfam" id="PF07883"/>
    </source>
</evidence>
<evidence type="ECO:0000313" key="6">
    <source>
        <dbReference type="Proteomes" id="UP000005019"/>
    </source>
</evidence>
<keyword evidence="6" id="KW-1185">Reference proteome</keyword>
<comment type="caution">
    <text evidence="5">The sequence shown here is derived from an EMBL/GenBank/DDBJ whole genome shotgun (WGS) entry which is preliminary data.</text>
</comment>
<evidence type="ECO:0000256" key="2">
    <source>
        <dbReference type="ARBA" id="ARBA00023170"/>
    </source>
</evidence>
<dbReference type="RefSeq" id="WP_008063419.1">
    <property type="nucleotide sequence ID" value="NZ_AFHG01000057.1"/>
</dbReference>
<organism evidence="5 6">
    <name type="scientific">Methyloversatilis universalis (strain ATCC BAA-1314 / DSM 25237 / JCM 13912 / CCUG 52030 / FAM5)</name>
    <dbReference type="NCBI Taxonomy" id="1000565"/>
    <lineage>
        <taxon>Bacteria</taxon>
        <taxon>Pseudomonadati</taxon>
        <taxon>Pseudomonadota</taxon>
        <taxon>Betaproteobacteria</taxon>
        <taxon>Nitrosomonadales</taxon>
        <taxon>Sterolibacteriaceae</taxon>
        <taxon>Methyloversatilis</taxon>
    </lineage>
</organism>
<keyword evidence="2" id="KW-0675">Receptor</keyword>
<dbReference type="OrthoDB" id="122936at2"/>
<protein>
    <recommendedName>
        <fullName evidence="4">Cupin type-2 domain-containing protein</fullName>
    </recommendedName>
</protein>
<sequence>MIVFPQDENRLHSMQGNHIAGVATPGSGARQVEMWRGHMEAGSATPPHRHSGEEVVLFLTGSGRATVDGQEVRYAAGDTLILPANAVHQIFAETESSFVSAMPLGDTVSLPDGTVMDLPWRA</sequence>
<dbReference type="InterPro" id="IPR011051">
    <property type="entry name" value="RmlC_Cupin_sf"/>
</dbReference>
<dbReference type="SUPFAM" id="SSF51182">
    <property type="entry name" value="RmlC-like cupins"/>
    <property type="match status" value="1"/>
</dbReference>
<dbReference type="InterPro" id="IPR000526">
    <property type="entry name" value="Auxin-bd"/>
</dbReference>
<dbReference type="GO" id="GO:0010011">
    <property type="term" value="F:auxin binding"/>
    <property type="evidence" value="ECO:0007669"/>
    <property type="project" value="InterPro"/>
</dbReference>
<proteinExistence type="predicted"/>
<evidence type="ECO:0000256" key="1">
    <source>
        <dbReference type="ARBA" id="ARBA00004319"/>
    </source>
</evidence>
<dbReference type="Pfam" id="PF07883">
    <property type="entry name" value="Cupin_2"/>
    <property type="match status" value="1"/>
</dbReference>
<dbReference type="Proteomes" id="UP000005019">
    <property type="component" value="Unassembled WGS sequence"/>
</dbReference>
<dbReference type="eggNOG" id="COG0662">
    <property type="taxonomic scope" value="Bacteria"/>
</dbReference>
<accession>F5RG99</accession>
<dbReference type="STRING" id="1000565.METUNv1_03195"/>
<dbReference type="GO" id="GO:0009734">
    <property type="term" value="P:auxin-activated signaling pathway"/>
    <property type="evidence" value="ECO:0007669"/>
    <property type="project" value="UniProtKB-KW"/>
</dbReference>
<evidence type="ECO:0000256" key="3">
    <source>
        <dbReference type="ARBA" id="ARBA00023294"/>
    </source>
</evidence>
<reference evidence="5 6" key="1">
    <citation type="journal article" date="2011" name="J. Bacteriol.">
        <title>Genome sequence of Methyloversatilis universalis FAM5T, a methylotrophic representative of the order Rhodocyclales.</title>
        <authorList>
            <person name="Kittichotirat W."/>
            <person name="Good N.M."/>
            <person name="Hall R."/>
            <person name="Bringel F."/>
            <person name="Lajus A."/>
            <person name="Medigue C."/>
            <person name="Smalley N.E."/>
            <person name="Beck D."/>
            <person name="Bumgarner R."/>
            <person name="Vuilleumier S."/>
            <person name="Kalyuzhnaya M.G."/>
        </authorList>
    </citation>
    <scope>NUCLEOTIDE SEQUENCE [LARGE SCALE GENOMIC DNA]</scope>
    <source>
        <strain evidence="6">ATCC BAA-1314 / JCM 13912 / FAM5</strain>
    </source>
</reference>
<gene>
    <name evidence="5" type="ORF">METUNv1_03195</name>
</gene>
<dbReference type="AlphaFoldDB" id="F5RG99"/>
<comment type="subcellular location">
    <subcellularLocation>
        <location evidence="1">Endoplasmic reticulum lumen</location>
    </subcellularLocation>
</comment>
<dbReference type="Gene3D" id="2.60.120.10">
    <property type="entry name" value="Jelly Rolls"/>
    <property type="match status" value="1"/>
</dbReference>
<feature type="domain" description="Cupin type-2" evidence="4">
    <location>
        <begin position="38"/>
        <end position="96"/>
    </location>
</feature>
<dbReference type="PRINTS" id="PR00655">
    <property type="entry name" value="AUXINBINDNGP"/>
</dbReference>
<dbReference type="InterPro" id="IPR014710">
    <property type="entry name" value="RmlC-like_jellyroll"/>
</dbReference>
<evidence type="ECO:0000313" key="5">
    <source>
        <dbReference type="EMBL" id="EGK70291.1"/>
    </source>
</evidence>
<keyword evidence="3" id="KW-0927">Auxin signaling pathway</keyword>
<dbReference type="InterPro" id="IPR013096">
    <property type="entry name" value="Cupin_2"/>
</dbReference>
<dbReference type="EMBL" id="AFHG01000057">
    <property type="protein sequence ID" value="EGK70291.1"/>
    <property type="molecule type" value="Genomic_DNA"/>
</dbReference>
<name>F5RG99_METUF</name>